<proteinExistence type="predicted"/>
<comment type="caution">
    <text evidence="1">The sequence shown here is derived from an EMBL/GenBank/DDBJ whole genome shotgun (WGS) entry which is preliminary data.</text>
</comment>
<dbReference type="RefSeq" id="WP_170076186.1">
    <property type="nucleotide sequence ID" value="NZ_PVEP01000005.1"/>
</dbReference>
<organism evidence="1 2">
    <name type="scientific">Albidovulum denitrificans</name>
    <dbReference type="NCBI Taxonomy" id="404881"/>
    <lineage>
        <taxon>Bacteria</taxon>
        <taxon>Pseudomonadati</taxon>
        <taxon>Pseudomonadota</taxon>
        <taxon>Alphaproteobacteria</taxon>
        <taxon>Rhodobacterales</taxon>
        <taxon>Paracoccaceae</taxon>
        <taxon>Albidovulum</taxon>
    </lineage>
</organism>
<dbReference type="AlphaFoldDB" id="A0A2S8S609"/>
<protein>
    <recommendedName>
        <fullName evidence="3">HutD protein</fullName>
    </recommendedName>
</protein>
<dbReference type="InterPro" id="IPR010282">
    <property type="entry name" value="Uncharacterised_HutD/Ves"/>
</dbReference>
<evidence type="ECO:0008006" key="3">
    <source>
        <dbReference type="Google" id="ProtNLM"/>
    </source>
</evidence>
<dbReference type="EMBL" id="PVEP01000005">
    <property type="protein sequence ID" value="PQV56237.1"/>
    <property type="molecule type" value="Genomic_DNA"/>
</dbReference>
<dbReference type="PANTHER" id="PTHR37943:SF1">
    <property type="entry name" value="PROTEIN VES"/>
    <property type="match status" value="1"/>
</dbReference>
<name>A0A2S8S609_9RHOB</name>
<dbReference type="SUPFAM" id="SSF51182">
    <property type="entry name" value="RmlC-like cupins"/>
    <property type="match status" value="1"/>
</dbReference>
<dbReference type="Pfam" id="PF05962">
    <property type="entry name" value="HutD"/>
    <property type="match status" value="1"/>
</dbReference>
<gene>
    <name evidence="1" type="ORF">LX70_02502</name>
</gene>
<dbReference type="Gene3D" id="2.60.120.10">
    <property type="entry name" value="Jelly Rolls"/>
    <property type="match status" value="1"/>
</dbReference>
<dbReference type="InterPro" id="IPR014710">
    <property type="entry name" value="RmlC-like_jellyroll"/>
</dbReference>
<dbReference type="InterPro" id="IPR011051">
    <property type="entry name" value="RmlC_Cupin_sf"/>
</dbReference>
<reference evidence="1 2" key="1">
    <citation type="submission" date="2018-02" db="EMBL/GenBank/DDBJ databases">
        <title>Genomic Encyclopedia of Archaeal and Bacterial Type Strains, Phase II (KMG-II): from individual species to whole genera.</title>
        <authorList>
            <person name="Goeker M."/>
        </authorList>
    </citation>
    <scope>NUCLEOTIDE SEQUENCE [LARGE SCALE GENOMIC DNA]</scope>
    <source>
        <strain evidence="1 2">DSM 18921</strain>
    </source>
</reference>
<sequence>MARLIRHADCPPVPWKNGAGTTRELWALRDAGGVLVRISIAEITGAQPFSEFPGTDRIIAQLDGPPMVLTIDGIAHPLSPLTPLPFRGEAKTSCTLNGPGIARDLNLMTRRGAYRPAMRWIEAGAGSEVEVGEAGAVTALLALDPVGVTGAVRAAMTAGDLIVTQDRIGVTPDRNAAFVLLEARP</sequence>
<evidence type="ECO:0000313" key="2">
    <source>
        <dbReference type="Proteomes" id="UP000238338"/>
    </source>
</evidence>
<dbReference type="Proteomes" id="UP000238338">
    <property type="component" value="Unassembled WGS sequence"/>
</dbReference>
<keyword evidence="2" id="KW-1185">Reference proteome</keyword>
<dbReference type="PANTHER" id="PTHR37943">
    <property type="entry name" value="PROTEIN VES"/>
    <property type="match status" value="1"/>
</dbReference>
<accession>A0A2S8S609</accession>
<evidence type="ECO:0000313" key="1">
    <source>
        <dbReference type="EMBL" id="PQV56237.1"/>
    </source>
</evidence>